<sequence>MVLGLAAQDKMATIRVTAAAPLQVEGAVVMSEVPEGRRKGKTRGTAGHRWERVMLGYEQHELSRPALEGKRDLGQDFEGGSAIDAIFLVDMKFVNGPVPYFSSDVASGEVNCGFMCGWIFNCGFCYVIGRLVASMADVSFDPV</sequence>
<dbReference type="EMBL" id="BGPR01000065">
    <property type="protein sequence ID" value="GBL89565.1"/>
    <property type="molecule type" value="Genomic_DNA"/>
</dbReference>
<accession>A0A4Y2BDW1</accession>
<protein>
    <submittedName>
        <fullName evidence="1">Uncharacterized protein</fullName>
    </submittedName>
</protein>
<evidence type="ECO:0000313" key="1">
    <source>
        <dbReference type="EMBL" id="GBL89565.1"/>
    </source>
</evidence>
<dbReference type="Proteomes" id="UP000499080">
    <property type="component" value="Unassembled WGS sequence"/>
</dbReference>
<proteinExistence type="predicted"/>
<evidence type="ECO:0000313" key="2">
    <source>
        <dbReference type="Proteomes" id="UP000499080"/>
    </source>
</evidence>
<organism evidence="1 2">
    <name type="scientific">Araneus ventricosus</name>
    <name type="common">Orbweaver spider</name>
    <name type="synonym">Epeira ventricosa</name>
    <dbReference type="NCBI Taxonomy" id="182803"/>
    <lineage>
        <taxon>Eukaryota</taxon>
        <taxon>Metazoa</taxon>
        <taxon>Ecdysozoa</taxon>
        <taxon>Arthropoda</taxon>
        <taxon>Chelicerata</taxon>
        <taxon>Arachnida</taxon>
        <taxon>Araneae</taxon>
        <taxon>Araneomorphae</taxon>
        <taxon>Entelegynae</taxon>
        <taxon>Araneoidea</taxon>
        <taxon>Araneidae</taxon>
        <taxon>Araneus</taxon>
    </lineage>
</organism>
<dbReference type="AlphaFoldDB" id="A0A4Y2BDW1"/>
<keyword evidence="2" id="KW-1185">Reference proteome</keyword>
<reference evidence="1 2" key="1">
    <citation type="journal article" date="2019" name="Sci. Rep.">
        <title>Orb-weaving spider Araneus ventricosus genome elucidates the spidroin gene catalogue.</title>
        <authorList>
            <person name="Kono N."/>
            <person name="Nakamura H."/>
            <person name="Ohtoshi R."/>
            <person name="Moran D.A.P."/>
            <person name="Shinohara A."/>
            <person name="Yoshida Y."/>
            <person name="Fujiwara M."/>
            <person name="Mori M."/>
            <person name="Tomita M."/>
            <person name="Arakawa K."/>
        </authorList>
    </citation>
    <scope>NUCLEOTIDE SEQUENCE [LARGE SCALE GENOMIC DNA]</scope>
</reference>
<name>A0A4Y2BDW1_ARAVE</name>
<comment type="caution">
    <text evidence="1">The sequence shown here is derived from an EMBL/GenBank/DDBJ whole genome shotgun (WGS) entry which is preliminary data.</text>
</comment>
<gene>
    <name evidence="1" type="ORF">AVEN_87893_1</name>
</gene>